<dbReference type="EMBL" id="VIRB01000083">
    <property type="protein sequence ID" value="NDO69748.1"/>
    <property type="molecule type" value="Genomic_DNA"/>
</dbReference>
<evidence type="ECO:0000313" key="3">
    <source>
        <dbReference type="Proteomes" id="UP000474104"/>
    </source>
</evidence>
<sequence>MLEAGINIVYIRDFLGHEDISTTMVYVKTDNRLKNEVINKLTPKVVNEGKLPDWGKDKEIMDFLNSLD</sequence>
<dbReference type="Gene3D" id="1.10.443.10">
    <property type="entry name" value="Intergrase catalytic core"/>
    <property type="match status" value="1"/>
</dbReference>
<dbReference type="Proteomes" id="UP000474104">
    <property type="component" value="Unassembled WGS sequence"/>
</dbReference>
<dbReference type="GO" id="GO:0015074">
    <property type="term" value="P:DNA integration"/>
    <property type="evidence" value="ECO:0007669"/>
    <property type="project" value="InterPro"/>
</dbReference>
<organism evidence="2 3">
    <name type="scientific">Schaedlerella arabinosiphila</name>
    <dbReference type="NCBI Taxonomy" id="2044587"/>
    <lineage>
        <taxon>Bacteria</taxon>
        <taxon>Bacillati</taxon>
        <taxon>Bacillota</taxon>
        <taxon>Clostridia</taxon>
        <taxon>Lachnospirales</taxon>
        <taxon>Lachnospiraceae</taxon>
        <taxon>Schaedlerella</taxon>
    </lineage>
</organism>
<dbReference type="OrthoDB" id="9801717at2"/>
<dbReference type="GO" id="GO:0003677">
    <property type="term" value="F:DNA binding"/>
    <property type="evidence" value="ECO:0007669"/>
    <property type="project" value="InterPro"/>
</dbReference>
<dbReference type="AlphaFoldDB" id="A0A9X5C8T9"/>
<reference evidence="2 3" key="1">
    <citation type="submission" date="2019-07" db="EMBL/GenBank/DDBJ databases">
        <title>Draft genome sequences of 15 bacterial species constituting the stable defined intestinal microbiota of the GM15 gnotobiotic mouse model.</title>
        <authorList>
            <person name="Elie C."/>
            <person name="Mathieu A."/>
            <person name="Saliou A."/>
            <person name="Darnaud M."/>
            <person name="Leulier F."/>
            <person name="Tamellini A."/>
        </authorList>
    </citation>
    <scope>NUCLEOTIDE SEQUENCE [LARGE SCALE GENOMIC DNA]</scope>
    <source>
        <strain evidence="3">ASF 502</strain>
    </source>
</reference>
<dbReference type="InterPro" id="IPR011010">
    <property type="entry name" value="DNA_brk_join_enz"/>
</dbReference>
<dbReference type="SUPFAM" id="SSF56349">
    <property type="entry name" value="DNA breaking-rejoining enzymes"/>
    <property type="match status" value="1"/>
</dbReference>
<evidence type="ECO:0000313" key="2">
    <source>
        <dbReference type="EMBL" id="NDO69748.1"/>
    </source>
</evidence>
<keyword evidence="1" id="KW-0233">DNA recombination</keyword>
<protein>
    <submittedName>
        <fullName evidence="2">Tyrosine-type recombinase/integrase</fullName>
    </submittedName>
</protein>
<gene>
    <name evidence="2" type="ORF">FMM80_14095</name>
</gene>
<dbReference type="GO" id="GO:0006310">
    <property type="term" value="P:DNA recombination"/>
    <property type="evidence" value="ECO:0007669"/>
    <property type="project" value="UniProtKB-KW"/>
</dbReference>
<accession>A0A9X5C8T9</accession>
<proteinExistence type="predicted"/>
<name>A0A9X5C8T9_9FIRM</name>
<comment type="caution">
    <text evidence="2">The sequence shown here is derived from an EMBL/GenBank/DDBJ whole genome shotgun (WGS) entry which is preliminary data.</text>
</comment>
<evidence type="ECO:0000256" key="1">
    <source>
        <dbReference type="ARBA" id="ARBA00023172"/>
    </source>
</evidence>
<dbReference type="InterPro" id="IPR013762">
    <property type="entry name" value="Integrase-like_cat_sf"/>
</dbReference>